<feature type="transmembrane region" description="Helical" evidence="2">
    <location>
        <begin position="58"/>
        <end position="77"/>
    </location>
</feature>
<keyword evidence="4" id="KW-1185">Reference proteome</keyword>
<dbReference type="Proteomes" id="UP000070544">
    <property type="component" value="Unassembled WGS sequence"/>
</dbReference>
<protein>
    <submittedName>
        <fullName evidence="3">Uncharacterized protein</fullName>
    </submittedName>
</protein>
<dbReference type="EMBL" id="KQ965869">
    <property type="protein sequence ID" value="KXS09367.1"/>
    <property type="molecule type" value="Genomic_DNA"/>
</dbReference>
<feature type="region of interest" description="Disordered" evidence="1">
    <location>
        <begin position="145"/>
        <end position="227"/>
    </location>
</feature>
<feature type="compositionally biased region" description="Polar residues" evidence="1">
    <location>
        <begin position="1"/>
        <end position="13"/>
    </location>
</feature>
<feature type="compositionally biased region" description="Low complexity" evidence="1">
    <location>
        <begin position="150"/>
        <end position="177"/>
    </location>
</feature>
<keyword evidence="2" id="KW-1133">Transmembrane helix</keyword>
<keyword evidence="2" id="KW-0472">Membrane</keyword>
<feature type="compositionally biased region" description="Basic and acidic residues" evidence="1">
    <location>
        <begin position="202"/>
        <end position="215"/>
    </location>
</feature>
<feature type="compositionally biased region" description="Polar residues" evidence="1">
    <location>
        <begin position="178"/>
        <end position="193"/>
    </location>
</feature>
<gene>
    <name evidence="3" type="ORF">M427DRAFT_64263</name>
</gene>
<reference evidence="3 4" key="1">
    <citation type="journal article" date="2015" name="Genome Biol. Evol.">
        <title>Phylogenomic analyses indicate that early fungi evolved digesting cell walls of algal ancestors of land plants.</title>
        <authorList>
            <person name="Chang Y."/>
            <person name="Wang S."/>
            <person name="Sekimoto S."/>
            <person name="Aerts A.L."/>
            <person name="Choi C."/>
            <person name="Clum A."/>
            <person name="LaButti K.M."/>
            <person name="Lindquist E.A."/>
            <person name="Yee Ngan C."/>
            <person name="Ohm R.A."/>
            <person name="Salamov A.A."/>
            <person name="Grigoriev I.V."/>
            <person name="Spatafora J.W."/>
            <person name="Berbee M.L."/>
        </authorList>
    </citation>
    <scope>NUCLEOTIDE SEQUENCE [LARGE SCALE GENOMIC DNA]</scope>
    <source>
        <strain evidence="3 4">JEL478</strain>
    </source>
</reference>
<keyword evidence="2" id="KW-0812">Transmembrane</keyword>
<proteinExistence type="predicted"/>
<evidence type="ECO:0000313" key="4">
    <source>
        <dbReference type="Proteomes" id="UP000070544"/>
    </source>
</evidence>
<evidence type="ECO:0000313" key="3">
    <source>
        <dbReference type="EMBL" id="KXS09367.1"/>
    </source>
</evidence>
<evidence type="ECO:0000256" key="2">
    <source>
        <dbReference type="SAM" id="Phobius"/>
    </source>
</evidence>
<organism evidence="3 4">
    <name type="scientific">Gonapodya prolifera (strain JEL478)</name>
    <name type="common">Monoblepharis prolifera</name>
    <dbReference type="NCBI Taxonomy" id="1344416"/>
    <lineage>
        <taxon>Eukaryota</taxon>
        <taxon>Fungi</taxon>
        <taxon>Fungi incertae sedis</taxon>
        <taxon>Chytridiomycota</taxon>
        <taxon>Chytridiomycota incertae sedis</taxon>
        <taxon>Monoblepharidomycetes</taxon>
        <taxon>Monoblepharidales</taxon>
        <taxon>Gonapodyaceae</taxon>
        <taxon>Gonapodya</taxon>
    </lineage>
</organism>
<evidence type="ECO:0000256" key="1">
    <source>
        <dbReference type="SAM" id="MobiDB-lite"/>
    </source>
</evidence>
<accession>A0A138ZXY5</accession>
<dbReference type="AlphaFoldDB" id="A0A138ZXY5"/>
<feature type="region of interest" description="Disordered" evidence="1">
    <location>
        <begin position="1"/>
        <end position="28"/>
    </location>
</feature>
<name>A0A138ZXY5_GONPJ</name>
<sequence>MASQQPQQESTAHSPADSAPPTQRRFPFAASTNPFEVFRSYKPSHEERRAVEKGQAAFYNYWIPGTLGGIFGAAVLVRLNPSITFRTVPGMFALSGIMLVGEYAGRKFGEHEGGEVLLRELPPDSRLKLPISEILTHGRIITPFDPTLPSPSSSSSPPTSNYSSTYTSTSVPSPTLSDQPNTYVTPSSSQSVPLATLASDAPRSREAFEEAEKAGRMKRNQWGDVVE</sequence>